<sequence>MKPKEIRAMSLEEIAQRIRSEEQELRQLRFQHAVAQLENPMLLRNKRRLIARLKTIYNEKLREARQASVNE</sequence>
<keyword evidence="2 5" id="KW-0689">Ribosomal protein</keyword>
<dbReference type="Proteomes" id="UP000002221">
    <property type="component" value="Chromosome"/>
</dbReference>
<dbReference type="GO" id="GO:0003735">
    <property type="term" value="F:structural constituent of ribosome"/>
    <property type="evidence" value="ECO:0007669"/>
    <property type="project" value="InterPro"/>
</dbReference>
<feature type="coiled-coil region" evidence="6">
    <location>
        <begin position="8"/>
        <end position="38"/>
    </location>
</feature>
<dbReference type="HOGENOM" id="CLU_158491_5_1_10"/>
<dbReference type="GO" id="GO:0022625">
    <property type="term" value="C:cytosolic large ribosomal subunit"/>
    <property type="evidence" value="ECO:0007669"/>
    <property type="project" value="TreeGrafter"/>
</dbReference>
<dbReference type="RefSeq" id="WP_012843359.1">
    <property type="nucleotide sequence ID" value="NC_013501.1"/>
</dbReference>
<dbReference type="PANTHER" id="PTHR10916:SF0">
    <property type="entry name" value="LARGE RIBOSOMAL SUBUNIT PROTEIN UL29C"/>
    <property type="match status" value="1"/>
</dbReference>
<name>D0MGW2_RHOM4</name>
<evidence type="ECO:0000256" key="4">
    <source>
        <dbReference type="ARBA" id="ARBA00035204"/>
    </source>
</evidence>
<evidence type="ECO:0000313" key="8">
    <source>
        <dbReference type="Proteomes" id="UP000002221"/>
    </source>
</evidence>
<keyword evidence="3 5" id="KW-0687">Ribonucleoprotein</keyword>
<dbReference type="Gene3D" id="1.10.287.310">
    <property type="match status" value="1"/>
</dbReference>
<protein>
    <recommendedName>
        <fullName evidence="4 5">Large ribosomal subunit protein uL29</fullName>
    </recommendedName>
</protein>
<dbReference type="InterPro" id="IPR001854">
    <property type="entry name" value="Ribosomal_uL29"/>
</dbReference>
<proteinExistence type="inferred from homology"/>
<organism evidence="7 8">
    <name type="scientific">Rhodothermus marinus (strain ATCC 43812 / DSM 4252 / R-10)</name>
    <name type="common">Rhodothermus obamensis</name>
    <dbReference type="NCBI Taxonomy" id="518766"/>
    <lineage>
        <taxon>Bacteria</taxon>
        <taxon>Pseudomonadati</taxon>
        <taxon>Rhodothermota</taxon>
        <taxon>Rhodothermia</taxon>
        <taxon>Rhodothermales</taxon>
        <taxon>Rhodothermaceae</taxon>
        <taxon>Rhodothermus</taxon>
    </lineage>
</organism>
<evidence type="ECO:0000256" key="1">
    <source>
        <dbReference type="ARBA" id="ARBA00009254"/>
    </source>
</evidence>
<dbReference type="SUPFAM" id="SSF46561">
    <property type="entry name" value="Ribosomal protein L29 (L29p)"/>
    <property type="match status" value="1"/>
</dbReference>
<dbReference type="eggNOG" id="COG0255">
    <property type="taxonomic scope" value="Bacteria"/>
</dbReference>
<evidence type="ECO:0000256" key="2">
    <source>
        <dbReference type="ARBA" id="ARBA00022980"/>
    </source>
</evidence>
<dbReference type="AlphaFoldDB" id="D0MGW2"/>
<dbReference type="InterPro" id="IPR050063">
    <property type="entry name" value="Ribosomal_protein_uL29"/>
</dbReference>
<evidence type="ECO:0000256" key="3">
    <source>
        <dbReference type="ARBA" id="ARBA00023274"/>
    </source>
</evidence>
<dbReference type="EMBL" id="CP001807">
    <property type="protein sequence ID" value="ACY47747.1"/>
    <property type="molecule type" value="Genomic_DNA"/>
</dbReference>
<gene>
    <name evidence="5" type="primary">rpmC</name>
    <name evidence="7" type="ordered locus">Rmar_0850</name>
</gene>
<dbReference type="Pfam" id="PF00831">
    <property type="entry name" value="Ribosomal_L29"/>
    <property type="match status" value="1"/>
</dbReference>
<keyword evidence="8" id="KW-1185">Reference proteome</keyword>
<dbReference type="InterPro" id="IPR036049">
    <property type="entry name" value="Ribosomal_uL29_sf"/>
</dbReference>
<dbReference type="PANTHER" id="PTHR10916">
    <property type="entry name" value="60S RIBOSOMAL PROTEIN L35/50S RIBOSOMAL PROTEIN L29"/>
    <property type="match status" value="1"/>
</dbReference>
<evidence type="ECO:0000256" key="5">
    <source>
        <dbReference type="HAMAP-Rule" id="MF_00374"/>
    </source>
</evidence>
<dbReference type="HAMAP" id="MF_00374">
    <property type="entry name" value="Ribosomal_uL29"/>
    <property type="match status" value="1"/>
</dbReference>
<evidence type="ECO:0000256" key="6">
    <source>
        <dbReference type="SAM" id="Coils"/>
    </source>
</evidence>
<evidence type="ECO:0000313" key="7">
    <source>
        <dbReference type="EMBL" id="ACY47747.1"/>
    </source>
</evidence>
<comment type="similarity">
    <text evidence="1 5">Belongs to the universal ribosomal protein uL29 family.</text>
</comment>
<dbReference type="OrthoDB" id="5296761at2"/>
<dbReference type="CDD" id="cd00427">
    <property type="entry name" value="Ribosomal_L29_HIP"/>
    <property type="match status" value="1"/>
</dbReference>
<dbReference type="KEGG" id="rmr:Rmar_0850"/>
<keyword evidence="6" id="KW-0175">Coiled coil</keyword>
<accession>D0MGW2</accession>
<reference evidence="7 8" key="1">
    <citation type="journal article" date="2009" name="Stand. Genomic Sci.">
        <title>Complete genome sequence of Rhodothermus marinus type strain (R-10).</title>
        <authorList>
            <person name="Nolan M."/>
            <person name="Tindall B.J."/>
            <person name="Pomrenke H."/>
            <person name="Lapidus A."/>
            <person name="Copeland A."/>
            <person name="Glavina Del Rio T."/>
            <person name="Lucas S."/>
            <person name="Chen F."/>
            <person name="Tice H."/>
            <person name="Cheng J.F."/>
            <person name="Saunders E."/>
            <person name="Han C."/>
            <person name="Bruce D."/>
            <person name="Goodwin L."/>
            <person name="Chain P."/>
            <person name="Pitluck S."/>
            <person name="Ovchinikova G."/>
            <person name="Pati A."/>
            <person name="Ivanova N."/>
            <person name="Mavromatis K."/>
            <person name="Chen A."/>
            <person name="Palaniappan K."/>
            <person name="Land M."/>
            <person name="Hauser L."/>
            <person name="Chang Y.J."/>
            <person name="Jeffries C.D."/>
            <person name="Brettin T."/>
            <person name="Goker M."/>
            <person name="Bristow J."/>
            <person name="Eisen J.A."/>
            <person name="Markowitz V."/>
            <person name="Hugenholtz P."/>
            <person name="Kyrpides N.C."/>
            <person name="Klenk H.P."/>
            <person name="Detter J.C."/>
        </authorList>
    </citation>
    <scope>NUCLEOTIDE SEQUENCE [LARGE SCALE GENOMIC DNA]</scope>
    <source>
        <strain evidence="8">ATCC 43812 / DSM 4252 / R-10</strain>
    </source>
</reference>
<dbReference type="NCBIfam" id="TIGR00012">
    <property type="entry name" value="L29"/>
    <property type="match status" value="1"/>
</dbReference>
<dbReference type="GO" id="GO:0006412">
    <property type="term" value="P:translation"/>
    <property type="evidence" value="ECO:0007669"/>
    <property type="project" value="UniProtKB-UniRule"/>
</dbReference>
<dbReference type="STRING" id="518766.Rmar_0850"/>